<proteinExistence type="predicted"/>
<sequence length="397" mass="45017">MASAALTGHFTTKLIPKTGSLSVVYIKSAPYSSDGKVNLAAYKRGTGGRSSFNGIVATIFGASGFVGRYVCNKLGKIGTQMIIPYRSDFYDSQRLKVCGDLGQVLFTPYDLRDEESIAKAVRHSNVVINLVGRDYETKNFKFQDVHVDGARRLARICREMGVERFIHLSYLNAEENPKPLVLRKPSMFKISKYLGECAVKEEFPTATIIRASDIYGSEDRFIRYFASGWRIHGQFLTLYKAGMETVKQPVFVSDVAQGIVNAARDPDTRCQVYQAIGPKRYLLADLVDWFYKLMRKDEKWGYRRFDMKYDPILPIKVMAINMLSPGYPFGNVSWEAIEKESTTDVVNPQCPTLMDLGVNLTQIEDQAPWELKPFRAYQYYIDQVGEFPKPDPPKVQC</sequence>
<dbReference type="EMBL" id="CM046102">
    <property type="protein sequence ID" value="KAI8440105.1"/>
    <property type="molecule type" value="Genomic_DNA"/>
</dbReference>
<gene>
    <name evidence="1" type="ORF">MSG28_001518</name>
</gene>
<dbReference type="Proteomes" id="UP001064048">
    <property type="component" value="Chromosome 2"/>
</dbReference>
<evidence type="ECO:0000313" key="2">
    <source>
        <dbReference type="Proteomes" id="UP001064048"/>
    </source>
</evidence>
<accession>A0ACC0KUZ0</accession>
<keyword evidence="2" id="KW-1185">Reference proteome</keyword>
<protein>
    <submittedName>
        <fullName evidence="1">Uncharacterized protein</fullName>
    </submittedName>
</protein>
<reference evidence="1 2" key="1">
    <citation type="journal article" date="2022" name="Genome Biol. Evol.">
        <title>The Spruce Budworm Genome: Reconstructing the Evolutionary History of Antifreeze Proteins.</title>
        <authorList>
            <person name="Beliveau C."/>
            <person name="Gagne P."/>
            <person name="Picq S."/>
            <person name="Vernygora O."/>
            <person name="Keeling C.I."/>
            <person name="Pinkney K."/>
            <person name="Doucet D."/>
            <person name="Wen F."/>
            <person name="Johnston J.S."/>
            <person name="Maaroufi H."/>
            <person name="Boyle B."/>
            <person name="Laroche J."/>
            <person name="Dewar K."/>
            <person name="Juretic N."/>
            <person name="Blackburn G."/>
            <person name="Nisole A."/>
            <person name="Brunet B."/>
            <person name="Brandao M."/>
            <person name="Lumley L."/>
            <person name="Duan J."/>
            <person name="Quan G."/>
            <person name="Lucarotti C.J."/>
            <person name="Roe A.D."/>
            <person name="Sperling F.A.H."/>
            <person name="Levesque R.C."/>
            <person name="Cusson M."/>
        </authorList>
    </citation>
    <scope>NUCLEOTIDE SEQUENCE [LARGE SCALE GENOMIC DNA]</scope>
    <source>
        <strain evidence="1">Glfc:IPQL:Cfum</strain>
    </source>
</reference>
<evidence type="ECO:0000313" key="1">
    <source>
        <dbReference type="EMBL" id="KAI8440105.1"/>
    </source>
</evidence>
<organism evidence="1 2">
    <name type="scientific">Choristoneura fumiferana</name>
    <name type="common">Spruce budworm moth</name>
    <name type="synonym">Archips fumiferana</name>
    <dbReference type="NCBI Taxonomy" id="7141"/>
    <lineage>
        <taxon>Eukaryota</taxon>
        <taxon>Metazoa</taxon>
        <taxon>Ecdysozoa</taxon>
        <taxon>Arthropoda</taxon>
        <taxon>Hexapoda</taxon>
        <taxon>Insecta</taxon>
        <taxon>Pterygota</taxon>
        <taxon>Neoptera</taxon>
        <taxon>Endopterygota</taxon>
        <taxon>Lepidoptera</taxon>
        <taxon>Glossata</taxon>
        <taxon>Ditrysia</taxon>
        <taxon>Tortricoidea</taxon>
        <taxon>Tortricidae</taxon>
        <taxon>Tortricinae</taxon>
        <taxon>Choristoneura</taxon>
    </lineage>
</organism>
<comment type="caution">
    <text evidence="1">The sequence shown here is derived from an EMBL/GenBank/DDBJ whole genome shotgun (WGS) entry which is preliminary data.</text>
</comment>
<name>A0ACC0KUZ0_CHOFU</name>